<evidence type="ECO:0000313" key="2">
    <source>
        <dbReference type="EMBL" id="MCD7465233.1"/>
    </source>
</evidence>
<accession>A0ABS8T279</accession>
<comment type="caution">
    <text evidence="2">The sequence shown here is derived from an EMBL/GenBank/DDBJ whole genome shotgun (WGS) entry which is preliminary data.</text>
</comment>
<name>A0ABS8T279_DATST</name>
<protein>
    <submittedName>
        <fullName evidence="2">Uncharacterized protein</fullName>
    </submittedName>
</protein>
<dbReference type="EMBL" id="JACEIK010001030">
    <property type="protein sequence ID" value="MCD7465233.1"/>
    <property type="molecule type" value="Genomic_DNA"/>
</dbReference>
<evidence type="ECO:0000313" key="3">
    <source>
        <dbReference type="Proteomes" id="UP000823775"/>
    </source>
</evidence>
<keyword evidence="3" id="KW-1185">Reference proteome</keyword>
<gene>
    <name evidence="2" type="ORF">HAX54_000891</name>
</gene>
<sequence>MVSEPCRLCFVASCTRMEEGGAELRDPHITKCRVWQGVGIVGRSLGNLPLGLRVCCGVVGTLCRGHTEWQVAPSRATRASGCVRGRTPSWVGEDVTPLANGARLRPLQGPGRPTRLNAGNLSLFLELTVKKGLGQPYTNLVGNWSRSPEEPMAGRNQYIVPVRKAGLRGEAPHGPPERVGSPSP</sequence>
<feature type="region of interest" description="Disordered" evidence="1">
    <location>
        <begin position="161"/>
        <end position="184"/>
    </location>
</feature>
<proteinExistence type="predicted"/>
<dbReference type="Proteomes" id="UP000823775">
    <property type="component" value="Unassembled WGS sequence"/>
</dbReference>
<evidence type="ECO:0000256" key="1">
    <source>
        <dbReference type="SAM" id="MobiDB-lite"/>
    </source>
</evidence>
<reference evidence="2 3" key="1">
    <citation type="journal article" date="2021" name="BMC Genomics">
        <title>Datura genome reveals duplications of psychoactive alkaloid biosynthetic genes and high mutation rate following tissue culture.</title>
        <authorList>
            <person name="Rajewski A."/>
            <person name="Carter-House D."/>
            <person name="Stajich J."/>
            <person name="Litt A."/>
        </authorList>
    </citation>
    <scope>NUCLEOTIDE SEQUENCE [LARGE SCALE GENOMIC DNA]</scope>
    <source>
        <strain evidence="2">AR-01</strain>
    </source>
</reference>
<organism evidence="2 3">
    <name type="scientific">Datura stramonium</name>
    <name type="common">Jimsonweed</name>
    <name type="synonym">Common thornapple</name>
    <dbReference type="NCBI Taxonomy" id="4076"/>
    <lineage>
        <taxon>Eukaryota</taxon>
        <taxon>Viridiplantae</taxon>
        <taxon>Streptophyta</taxon>
        <taxon>Embryophyta</taxon>
        <taxon>Tracheophyta</taxon>
        <taxon>Spermatophyta</taxon>
        <taxon>Magnoliopsida</taxon>
        <taxon>eudicotyledons</taxon>
        <taxon>Gunneridae</taxon>
        <taxon>Pentapetalae</taxon>
        <taxon>asterids</taxon>
        <taxon>lamiids</taxon>
        <taxon>Solanales</taxon>
        <taxon>Solanaceae</taxon>
        <taxon>Solanoideae</taxon>
        <taxon>Datureae</taxon>
        <taxon>Datura</taxon>
    </lineage>
</organism>